<evidence type="ECO:0000313" key="2">
    <source>
        <dbReference type="EMBL" id="CAH0102481.1"/>
    </source>
</evidence>
<name>A0A8J2RDM4_9CRUS</name>
<keyword evidence="3" id="KW-1185">Reference proteome</keyword>
<keyword evidence="1" id="KW-0732">Signal</keyword>
<gene>
    <name evidence="2" type="ORF">DGAL_LOCUS4890</name>
</gene>
<proteinExistence type="predicted"/>
<accession>A0A8J2RDM4</accession>
<dbReference type="EMBL" id="CAKKLH010000083">
    <property type="protein sequence ID" value="CAH0102481.1"/>
    <property type="molecule type" value="Genomic_DNA"/>
</dbReference>
<evidence type="ECO:0000256" key="1">
    <source>
        <dbReference type="SAM" id="SignalP"/>
    </source>
</evidence>
<evidence type="ECO:0008006" key="4">
    <source>
        <dbReference type="Google" id="ProtNLM"/>
    </source>
</evidence>
<sequence>MKFFFAAILAVAVVDAGVVINRNGGNFAYAVNSRLPYYPAPLQPFVNPYFTSFAPYPLINPVQVKSETEPENYENIETIPMTSPILYPANPYAYSVLPFGFGSSLVQAGYEPIPVVVDEKETEIVQNAEVAQVAESAGEVTAVEPEDAVVVQLE</sequence>
<protein>
    <recommendedName>
        <fullName evidence="4">Cuticular protein</fullName>
    </recommendedName>
</protein>
<dbReference type="OrthoDB" id="10320472at2759"/>
<feature type="chain" id="PRO_5035282752" description="Cuticular protein" evidence="1">
    <location>
        <begin position="17"/>
        <end position="154"/>
    </location>
</feature>
<comment type="caution">
    <text evidence="2">The sequence shown here is derived from an EMBL/GenBank/DDBJ whole genome shotgun (WGS) entry which is preliminary data.</text>
</comment>
<evidence type="ECO:0000313" key="3">
    <source>
        <dbReference type="Proteomes" id="UP000789390"/>
    </source>
</evidence>
<dbReference type="AlphaFoldDB" id="A0A8J2RDM4"/>
<dbReference type="Proteomes" id="UP000789390">
    <property type="component" value="Unassembled WGS sequence"/>
</dbReference>
<reference evidence="2" key="1">
    <citation type="submission" date="2021-11" db="EMBL/GenBank/DDBJ databases">
        <authorList>
            <person name="Schell T."/>
        </authorList>
    </citation>
    <scope>NUCLEOTIDE SEQUENCE</scope>
    <source>
        <strain evidence="2">M5</strain>
    </source>
</reference>
<feature type="signal peptide" evidence="1">
    <location>
        <begin position="1"/>
        <end position="16"/>
    </location>
</feature>
<organism evidence="2 3">
    <name type="scientific">Daphnia galeata</name>
    <dbReference type="NCBI Taxonomy" id="27404"/>
    <lineage>
        <taxon>Eukaryota</taxon>
        <taxon>Metazoa</taxon>
        <taxon>Ecdysozoa</taxon>
        <taxon>Arthropoda</taxon>
        <taxon>Crustacea</taxon>
        <taxon>Branchiopoda</taxon>
        <taxon>Diplostraca</taxon>
        <taxon>Cladocera</taxon>
        <taxon>Anomopoda</taxon>
        <taxon>Daphniidae</taxon>
        <taxon>Daphnia</taxon>
    </lineage>
</organism>